<evidence type="ECO:0000313" key="2">
    <source>
        <dbReference type="Proteomes" id="UP000555103"/>
    </source>
</evidence>
<sequence length="30" mass="3588">MGIITVLSIWENVSFERCGKQILNRKYMEE</sequence>
<organism evidence="1 2">
    <name type="scientific">Dysgonomonas hofstadii</name>
    <dbReference type="NCBI Taxonomy" id="637886"/>
    <lineage>
        <taxon>Bacteria</taxon>
        <taxon>Pseudomonadati</taxon>
        <taxon>Bacteroidota</taxon>
        <taxon>Bacteroidia</taxon>
        <taxon>Bacteroidales</taxon>
        <taxon>Dysgonomonadaceae</taxon>
        <taxon>Dysgonomonas</taxon>
    </lineage>
</organism>
<reference evidence="1 2" key="1">
    <citation type="submission" date="2020-08" db="EMBL/GenBank/DDBJ databases">
        <title>Genomic Encyclopedia of Type Strains, Phase IV (KMG-IV): sequencing the most valuable type-strain genomes for metagenomic binning, comparative biology and taxonomic classification.</title>
        <authorList>
            <person name="Goeker M."/>
        </authorList>
    </citation>
    <scope>NUCLEOTIDE SEQUENCE [LARGE SCALE GENOMIC DNA]</scope>
    <source>
        <strain evidence="1 2">DSM 104969</strain>
    </source>
</reference>
<protein>
    <submittedName>
        <fullName evidence="1">Uncharacterized protein</fullName>
    </submittedName>
</protein>
<comment type="caution">
    <text evidence="1">The sequence shown here is derived from an EMBL/GenBank/DDBJ whole genome shotgun (WGS) entry which is preliminary data.</text>
</comment>
<dbReference type="EMBL" id="JACIEP010000008">
    <property type="protein sequence ID" value="MBB4036570.1"/>
    <property type="molecule type" value="Genomic_DNA"/>
</dbReference>
<proteinExistence type="predicted"/>
<accession>A0A840CKR3</accession>
<keyword evidence="2" id="KW-1185">Reference proteome</keyword>
<dbReference type="AlphaFoldDB" id="A0A840CKR3"/>
<evidence type="ECO:0000313" key="1">
    <source>
        <dbReference type="EMBL" id="MBB4036570.1"/>
    </source>
</evidence>
<dbReference type="Proteomes" id="UP000555103">
    <property type="component" value="Unassembled WGS sequence"/>
</dbReference>
<gene>
    <name evidence="1" type="ORF">GGR21_002476</name>
</gene>
<name>A0A840CKR3_9BACT</name>